<dbReference type="InterPro" id="IPR003593">
    <property type="entry name" value="AAA+_ATPase"/>
</dbReference>
<dbReference type="InterPro" id="IPR027417">
    <property type="entry name" value="P-loop_NTPase"/>
</dbReference>
<comment type="similarity">
    <text evidence="15">Belongs to the AAA ATPase family.</text>
</comment>
<keyword evidence="8" id="KW-0378">Hydrolase</keyword>
<dbReference type="Pfam" id="PF00004">
    <property type="entry name" value="AAA"/>
    <property type="match status" value="1"/>
</dbReference>
<dbReference type="PANTHER" id="PTHR43655:SF2">
    <property type="entry name" value="AFG3 LIKE MATRIX AAA PEPTIDASE SUBUNIT 2, ISOFORM A"/>
    <property type="match status" value="1"/>
</dbReference>
<evidence type="ECO:0000256" key="11">
    <source>
        <dbReference type="ARBA" id="ARBA00022946"/>
    </source>
</evidence>
<dbReference type="InterPro" id="IPR037219">
    <property type="entry name" value="Peptidase_M41-like"/>
</dbReference>
<evidence type="ECO:0000256" key="7">
    <source>
        <dbReference type="ARBA" id="ARBA00022741"/>
    </source>
</evidence>
<evidence type="ECO:0000256" key="1">
    <source>
        <dbReference type="ARBA" id="ARBA00001947"/>
    </source>
</evidence>
<dbReference type="InterPro" id="IPR050928">
    <property type="entry name" value="ATP-dep_Zn_Metalloprotease"/>
</dbReference>
<dbReference type="FunFam" id="1.20.58.760:FF:000001">
    <property type="entry name" value="ATP-dependent zinc metalloprotease FtsH"/>
    <property type="match status" value="1"/>
</dbReference>
<dbReference type="Gene3D" id="1.20.58.760">
    <property type="entry name" value="Peptidase M41"/>
    <property type="match status" value="1"/>
</dbReference>
<dbReference type="SMART" id="SM00382">
    <property type="entry name" value="AAA"/>
    <property type="match status" value="1"/>
</dbReference>
<comment type="cofactor">
    <cofactor evidence="1">
        <name>Zn(2+)</name>
        <dbReference type="ChEBI" id="CHEBI:29105"/>
    </cofactor>
</comment>
<evidence type="ECO:0000256" key="2">
    <source>
        <dbReference type="ARBA" id="ARBA00004141"/>
    </source>
</evidence>
<comment type="subcellular location">
    <subcellularLocation>
        <location evidence="2">Membrane</location>
        <topology evidence="2">Multi-pass membrane protein</topology>
    </subcellularLocation>
</comment>
<proteinExistence type="inferred from homology"/>
<keyword evidence="7 15" id="KW-0547">Nucleotide-binding</keyword>
<dbReference type="Proteomes" id="UP000886005">
    <property type="component" value="Unassembled WGS sequence"/>
</dbReference>
<reference evidence="17" key="1">
    <citation type="journal article" date="2020" name="mSystems">
        <title>Genome- and Community-Level Interaction Insights into Carbon Utilization and Element Cycling Functions of Hydrothermarchaeota in Hydrothermal Sediment.</title>
        <authorList>
            <person name="Zhou Z."/>
            <person name="Liu Y."/>
            <person name="Xu W."/>
            <person name="Pan J."/>
            <person name="Luo Z.H."/>
            <person name="Li M."/>
        </authorList>
    </citation>
    <scope>NUCLEOTIDE SEQUENCE [LARGE SCALE GENOMIC DNA]</scope>
    <source>
        <strain evidence="17">HyVt-456</strain>
    </source>
</reference>
<dbReference type="GO" id="GO:0016020">
    <property type="term" value="C:membrane"/>
    <property type="evidence" value="ECO:0007669"/>
    <property type="project" value="UniProtKB-SubCell"/>
</dbReference>
<dbReference type="SUPFAM" id="SSF52540">
    <property type="entry name" value="P-loop containing nucleoside triphosphate hydrolases"/>
    <property type="match status" value="1"/>
</dbReference>
<dbReference type="FunFam" id="3.40.50.300:FF:000277">
    <property type="entry name" value="ATP-dependent zinc metalloprotease FtsH"/>
    <property type="match status" value="1"/>
</dbReference>
<dbReference type="EMBL" id="DRLD01000171">
    <property type="protein sequence ID" value="HED10258.1"/>
    <property type="molecule type" value="Genomic_DNA"/>
</dbReference>
<keyword evidence="10 15" id="KW-0067">ATP-binding</keyword>
<dbReference type="InterPro" id="IPR003959">
    <property type="entry name" value="ATPase_AAA_core"/>
</dbReference>
<organism evidence="17">
    <name type="scientific">Caldithrix abyssi</name>
    <dbReference type="NCBI Taxonomy" id="187145"/>
    <lineage>
        <taxon>Bacteria</taxon>
        <taxon>Pseudomonadati</taxon>
        <taxon>Calditrichota</taxon>
        <taxon>Calditrichia</taxon>
        <taxon>Calditrichales</taxon>
        <taxon>Calditrichaceae</taxon>
        <taxon>Caldithrix</taxon>
    </lineage>
</organism>
<evidence type="ECO:0000256" key="9">
    <source>
        <dbReference type="ARBA" id="ARBA00022833"/>
    </source>
</evidence>
<evidence type="ECO:0000256" key="5">
    <source>
        <dbReference type="ARBA" id="ARBA00022692"/>
    </source>
</evidence>
<evidence type="ECO:0000313" key="17">
    <source>
        <dbReference type="EMBL" id="HED10258.1"/>
    </source>
</evidence>
<dbReference type="SUPFAM" id="SSF140990">
    <property type="entry name" value="FtsH protease domain-like"/>
    <property type="match status" value="1"/>
</dbReference>
<dbReference type="CDD" id="cd19501">
    <property type="entry name" value="RecA-like_FtsH"/>
    <property type="match status" value="1"/>
</dbReference>
<keyword evidence="6" id="KW-0479">Metal-binding</keyword>
<keyword evidence="13 17" id="KW-0482">Metalloprotease</keyword>
<keyword evidence="14" id="KW-0472">Membrane</keyword>
<dbReference type="GO" id="GO:0006508">
    <property type="term" value="P:proteolysis"/>
    <property type="evidence" value="ECO:0007669"/>
    <property type="project" value="UniProtKB-KW"/>
</dbReference>
<dbReference type="PROSITE" id="PS00674">
    <property type="entry name" value="AAA"/>
    <property type="match status" value="1"/>
</dbReference>
<sequence length="416" mass="45402">GVLLVGPPGTGKTLLAKAVAGEADVPFFSISGSDFIEMFVGVGAARVRDLFEQARKKAPCIIFIDELDAIGRTRGAATMVGGHDEREQTLNQLLVEMDGFDSTSGVVVMAATNRPEILDKALMRAGRFDRQVVVDKPDLKDRIEILKIHIRKLKLGEDIDLNVIAQRTPGFVGADLANIANEAAILAARHGHKAVMMSDFEAAIDRIMAGPEKKNRVLSPAEKKRVAYHESGHALVAVTVPTGEPVHKVSIIPRGIGALGYTLQLPVEEKFLSTKKELLDQIAILLGGRVAEEIVYGDVSSGAQNDLERASEIARAMITQLGMSEKLGPITYGREQRSQFLNVSGGMERNYSEATAKLIDEEVKSIIDDNYKRVHKILSDHRDKLEKLTAHLEEKEVIDGQEVYSICDLPAPDLRA</sequence>
<dbReference type="InterPro" id="IPR005936">
    <property type="entry name" value="FtsH"/>
</dbReference>
<name>A0A7V1PU20_CALAY</name>
<dbReference type="InterPro" id="IPR041569">
    <property type="entry name" value="AAA_lid_3"/>
</dbReference>
<dbReference type="Pfam" id="PF17862">
    <property type="entry name" value="AAA_lid_3"/>
    <property type="match status" value="1"/>
</dbReference>
<keyword evidence="4" id="KW-0645">Protease</keyword>
<evidence type="ECO:0000256" key="10">
    <source>
        <dbReference type="ARBA" id="ARBA00022840"/>
    </source>
</evidence>
<dbReference type="AlphaFoldDB" id="A0A7V1PU20"/>
<feature type="non-terminal residue" evidence="17">
    <location>
        <position position="1"/>
    </location>
</feature>
<dbReference type="GO" id="GO:0005524">
    <property type="term" value="F:ATP binding"/>
    <property type="evidence" value="ECO:0007669"/>
    <property type="project" value="UniProtKB-KW"/>
</dbReference>
<evidence type="ECO:0000256" key="8">
    <source>
        <dbReference type="ARBA" id="ARBA00022801"/>
    </source>
</evidence>
<dbReference type="Gene3D" id="3.40.50.300">
    <property type="entry name" value="P-loop containing nucleotide triphosphate hydrolases"/>
    <property type="match status" value="1"/>
</dbReference>
<dbReference type="Gene3D" id="1.10.8.60">
    <property type="match status" value="1"/>
</dbReference>
<dbReference type="GO" id="GO:0004176">
    <property type="term" value="F:ATP-dependent peptidase activity"/>
    <property type="evidence" value="ECO:0007669"/>
    <property type="project" value="InterPro"/>
</dbReference>
<evidence type="ECO:0000256" key="4">
    <source>
        <dbReference type="ARBA" id="ARBA00022670"/>
    </source>
</evidence>
<protein>
    <submittedName>
        <fullName evidence="17">ATP-dependent zinc metalloprotease FtsH</fullName>
    </submittedName>
</protein>
<evidence type="ECO:0000256" key="6">
    <source>
        <dbReference type="ARBA" id="ARBA00022723"/>
    </source>
</evidence>
<comment type="caution">
    <text evidence="17">The sequence shown here is derived from an EMBL/GenBank/DDBJ whole genome shotgun (WGS) entry which is preliminary data.</text>
</comment>
<dbReference type="Pfam" id="PF01434">
    <property type="entry name" value="Peptidase_M41"/>
    <property type="match status" value="1"/>
</dbReference>
<keyword evidence="12" id="KW-1133">Transmembrane helix</keyword>
<dbReference type="NCBIfam" id="TIGR01241">
    <property type="entry name" value="FtsH_fam"/>
    <property type="match status" value="1"/>
</dbReference>
<accession>A0A7V1PU20</accession>
<keyword evidence="5" id="KW-0812">Transmembrane</keyword>
<feature type="domain" description="AAA+ ATPase" evidence="16">
    <location>
        <begin position="1"/>
        <end position="138"/>
    </location>
</feature>
<evidence type="ECO:0000256" key="12">
    <source>
        <dbReference type="ARBA" id="ARBA00022989"/>
    </source>
</evidence>
<dbReference type="FunFam" id="1.10.8.60:FF:000001">
    <property type="entry name" value="ATP-dependent zinc metalloprotease FtsH"/>
    <property type="match status" value="1"/>
</dbReference>
<dbReference type="GO" id="GO:0046872">
    <property type="term" value="F:metal ion binding"/>
    <property type="evidence" value="ECO:0007669"/>
    <property type="project" value="UniProtKB-KW"/>
</dbReference>
<dbReference type="GO" id="GO:0004222">
    <property type="term" value="F:metalloendopeptidase activity"/>
    <property type="evidence" value="ECO:0007669"/>
    <property type="project" value="InterPro"/>
</dbReference>
<evidence type="ECO:0000256" key="14">
    <source>
        <dbReference type="ARBA" id="ARBA00023136"/>
    </source>
</evidence>
<evidence type="ECO:0000256" key="15">
    <source>
        <dbReference type="RuleBase" id="RU003651"/>
    </source>
</evidence>
<evidence type="ECO:0000256" key="13">
    <source>
        <dbReference type="ARBA" id="ARBA00023049"/>
    </source>
</evidence>
<gene>
    <name evidence="17" type="primary">hflB</name>
    <name evidence="17" type="ORF">ENJ10_06190</name>
</gene>
<keyword evidence="11" id="KW-0809">Transit peptide</keyword>
<dbReference type="InterPro" id="IPR000642">
    <property type="entry name" value="Peptidase_M41"/>
</dbReference>
<evidence type="ECO:0000256" key="3">
    <source>
        <dbReference type="ARBA" id="ARBA00010044"/>
    </source>
</evidence>
<evidence type="ECO:0000259" key="16">
    <source>
        <dbReference type="SMART" id="SM00382"/>
    </source>
</evidence>
<dbReference type="GO" id="GO:0016887">
    <property type="term" value="F:ATP hydrolysis activity"/>
    <property type="evidence" value="ECO:0007669"/>
    <property type="project" value="InterPro"/>
</dbReference>
<dbReference type="InterPro" id="IPR003960">
    <property type="entry name" value="ATPase_AAA_CS"/>
</dbReference>
<keyword evidence="9" id="KW-0862">Zinc</keyword>
<comment type="similarity">
    <text evidence="3">In the C-terminal section; belongs to the peptidase M41 family.</text>
</comment>
<dbReference type="PANTHER" id="PTHR43655">
    <property type="entry name" value="ATP-DEPENDENT PROTEASE"/>
    <property type="match status" value="1"/>
</dbReference>